<evidence type="ECO:0000256" key="3">
    <source>
        <dbReference type="ARBA" id="ARBA00023136"/>
    </source>
</evidence>
<evidence type="ECO:0000313" key="7">
    <source>
        <dbReference type="EMBL" id="MDN3573250.1"/>
    </source>
</evidence>
<name>A0ABT8AUH9_9HYPH</name>
<feature type="transmembrane region" description="Helical" evidence="5">
    <location>
        <begin position="78"/>
        <end position="99"/>
    </location>
</feature>
<evidence type="ECO:0000256" key="2">
    <source>
        <dbReference type="ARBA" id="ARBA00022989"/>
    </source>
</evidence>
<gene>
    <name evidence="7" type="ORF">QWZ18_21830</name>
</gene>
<evidence type="ECO:0000313" key="8">
    <source>
        <dbReference type="Proteomes" id="UP001244297"/>
    </source>
</evidence>
<feature type="transmembrane region" description="Helical" evidence="5">
    <location>
        <begin position="209"/>
        <end position="235"/>
    </location>
</feature>
<feature type="transmembrane region" description="Helical" evidence="5">
    <location>
        <begin position="301"/>
        <end position="326"/>
    </location>
</feature>
<organism evidence="7 8">
    <name type="scientific">Methylobacterium longum</name>
    <dbReference type="NCBI Taxonomy" id="767694"/>
    <lineage>
        <taxon>Bacteria</taxon>
        <taxon>Pseudomonadati</taxon>
        <taxon>Pseudomonadota</taxon>
        <taxon>Alphaproteobacteria</taxon>
        <taxon>Hyphomicrobiales</taxon>
        <taxon>Methylobacteriaceae</taxon>
        <taxon>Methylobacterium</taxon>
    </lineage>
</organism>
<dbReference type="PANTHER" id="PTHR23546">
    <property type="entry name" value="TRANSPORT PROTEIN"/>
    <property type="match status" value="1"/>
</dbReference>
<protein>
    <submittedName>
        <fullName evidence="7">MFS transporter</fullName>
    </submittedName>
</protein>
<feature type="transmembrane region" description="Helical" evidence="5">
    <location>
        <begin position="169"/>
        <end position="188"/>
    </location>
</feature>
<dbReference type="Proteomes" id="UP001244297">
    <property type="component" value="Unassembled WGS sequence"/>
</dbReference>
<feature type="transmembrane region" description="Helical" evidence="5">
    <location>
        <begin position="12"/>
        <end position="34"/>
    </location>
</feature>
<keyword evidence="2 5" id="KW-1133">Transmembrane helix</keyword>
<dbReference type="PANTHER" id="PTHR23546:SF1">
    <property type="entry name" value="MEMBRANE PROTEIN"/>
    <property type="match status" value="1"/>
</dbReference>
<dbReference type="InterPro" id="IPR036259">
    <property type="entry name" value="MFS_trans_sf"/>
</dbReference>
<evidence type="ECO:0000256" key="5">
    <source>
        <dbReference type="SAM" id="Phobius"/>
    </source>
</evidence>
<keyword evidence="1 5" id="KW-0812">Transmembrane</keyword>
<dbReference type="Gene3D" id="1.20.1250.20">
    <property type="entry name" value="MFS general substrate transporter like domains"/>
    <property type="match status" value="2"/>
</dbReference>
<evidence type="ECO:0000256" key="1">
    <source>
        <dbReference type="ARBA" id="ARBA00022692"/>
    </source>
</evidence>
<feature type="transmembrane region" description="Helical" evidence="5">
    <location>
        <begin position="105"/>
        <end position="125"/>
    </location>
</feature>
<evidence type="ECO:0000259" key="6">
    <source>
        <dbReference type="PROSITE" id="PS50850"/>
    </source>
</evidence>
<keyword evidence="3 5" id="KW-0472">Membrane</keyword>
<dbReference type="Pfam" id="PF07690">
    <property type="entry name" value="MFS_1"/>
    <property type="match status" value="1"/>
</dbReference>
<comment type="caution">
    <text evidence="7">The sequence shown here is derived from an EMBL/GenBank/DDBJ whole genome shotgun (WGS) entry which is preliminary data.</text>
</comment>
<dbReference type="SUPFAM" id="SSF103473">
    <property type="entry name" value="MFS general substrate transporter"/>
    <property type="match status" value="1"/>
</dbReference>
<keyword evidence="8" id="KW-1185">Reference proteome</keyword>
<dbReference type="RefSeq" id="WP_238290336.1">
    <property type="nucleotide sequence ID" value="NZ_BPQS01000022.1"/>
</dbReference>
<sequence>MAPDSICASGRAAARFSLAAAAVGFGQSAVLALVPVTAARTGLDPATIGGIALLGSLVFLLCAPAWGHHGGAWRLRRLFGALAALMVLGHGLFGLALVLPGLSAAAALALLAGARIAYGAGAAGVMPHAQAALVRGVPEALRPAALGRLGAGLSVGRIIGSLVTAAGLFGAVAPLLALAASPLLLLAAPDLPGGPRSARGGAGRNFLRAAGPFLAIGFALTIGLGQIQIVLGLFLQRRFGLGAEAAAGLAGVTFALIAVAMILMQLLVVPRLGRDLGRNLCLGLAGFAAGSSLIALSQAPWLAVLGAVLAGACIALATPTYTAALVARVPEASQAAAAGWLASAHVLGQGIGALSGGAAFRIAPDLPPWLCAALGLALIPAAARLGHRPSHQVGPGLRPSSRTVATVAAPESSVARPNRAP</sequence>
<reference evidence="8" key="1">
    <citation type="journal article" date="2019" name="Int. J. Syst. Evol. Microbiol.">
        <title>The Global Catalogue of Microorganisms (GCM) 10K type strain sequencing project: providing services to taxonomists for standard genome sequencing and annotation.</title>
        <authorList>
            <consortium name="The Broad Institute Genomics Platform"/>
            <consortium name="The Broad Institute Genome Sequencing Center for Infectious Disease"/>
            <person name="Wu L."/>
            <person name="Ma J."/>
        </authorList>
    </citation>
    <scope>NUCLEOTIDE SEQUENCE [LARGE SCALE GENOMIC DNA]</scope>
    <source>
        <strain evidence="8">CECT 7806</strain>
    </source>
</reference>
<evidence type="ECO:0000256" key="4">
    <source>
        <dbReference type="SAM" id="MobiDB-lite"/>
    </source>
</evidence>
<feature type="region of interest" description="Disordered" evidence="4">
    <location>
        <begin position="390"/>
        <end position="421"/>
    </location>
</feature>
<dbReference type="EMBL" id="JAUFPT010000069">
    <property type="protein sequence ID" value="MDN3573250.1"/>
    <property type="molecule type" value="Genomic_DNA"/>
</dbReference>
<feature type="domain" description="Major facilitator superfamily (MFS) profile" evidence="6">
    <location>
        <begin position="205"/>
        <end position="421"/>
    </location>
</feature>
<proteinExistence type="predicted"/>
<dbReference type="PROSITE" id="PS50850">
    <property type="entry name" value="MFS"/>
    <property type="match status" value="1"/>
</dbReference>
<dbReference type="InterPro" id="IPR020846">
    <property type="entry name" value="MFS_dom"/>
</dbReference>
<dbReference type="InterPro" id="IPR011701">
    <property type="entry name" value="MFS"/>
</dbReference>
<feature type="transmembrane region" description="Helical" evidence="5">
    <location>
        <begin position="247"/>
        <end position="269"/>
    </location>
</feature>
<accession>A0ABT8AUH9</accession>
<feature type="transmembrane region" description="Helical" evidence="5">
    <location>
        <begin position="46"/>
        <end position="66"/>
    </location>
</feature>